<dbReference type="SUPFAM" id="SSF53850">
    <property type="entry name" value="Periplasmic binding protein-like II"/>
    <property type="match status" value="1"/>
</dbReference>
<dbReference type="SUPFAM" id="SSF46785">
    <property type="entry name" value="Winged helix' DNA-binding domain"/>
    <property type="match status" value="1"/>
</dbReference>
<evidence type="ECO:0000256" key="4">
    <source>
        <dbReference type="ARBA" id="ARBA00023163"/>
    </source>
</evidence>
<dbReference type="PANTHER" id="PTHR30126:SF6">
    <property type="entry name" value="HTH-TYPE TRANSCRIPTIONAL REGULATOR CYSB-RELATED"/>
    <property type="match status" value="1"/>
</dbReference>
<dbReference type="PROSITE" id="PS50931">
    <property type="entry name" value="HTH_LYSR"/>
    <property type="match status" value="1"/>
</dbReference>
<comment type="caution">
    <text evidence="6">The sequence shown here is derived from an EMBL/GenBank/DDBJ whole genome shotgun (WGS) entry which is preliminary data.</text>
</comment>
<dbReference type="Gene3D" id="1.10.10.10">
    <property type="entry name" value="Winged helix-like DNA-binding domain superfamily/Winged helix DNA-binding domain"/>
    <property type="match status" value="1"/>
</dbReference>
<keyword evidence="3" id="KW-0238">DNA-binding</keyword>
<dbReference type="PRINTS" id="PR00039">
    <property type="entry name" value="HTHLYSR"/>
</dbReference>
<dbReference type="Pfam" id="PF03466">
    <property type="entry name" value="LysR_substrate"/>
    <property type="match status" value="1"/>
</dbReference>
<dbReference type="AlphaFoldDB" id="A0A7V8GNL4"/>
<protein>
    <submittedName>
        <fullName evidence="6">CysB family transcriptional regulator</fullName>
    </submittedName>
</protein>
<name>A0A7V8GNL4_9GAMM</name>
<reference evidence="6 7" key="1">
    <citation type="submission" date="2017-10" db="EMBL/GenBank/DDBJ databases">
        <title>Whole genome sequencing of Pseudoxanthomonas broegbernensis DSM 12573(T).</title>
        <authorList>
            <person name="Kumar S."/>
            <person name="Bansal K."/>
            <person name="Kaur A."/>
            <person name="Patil P."/>
            <person name="Sharma S."/>
            <person name="Patil P.B."/>
        </authorList>
    </citation>
    <scope>NUCLEOTIDE SEQUENCE [LARGE SCALE GENOMIC DNA]</scope>
    <source>
        <strain evidence="6 7">DSM 12573</strain>
    </source>
</reference>
<keyword evidence="7" id="KW-1185">Reference proteome</keyword>
<gene>
    <name evidence="6" type="ORF">B1992_06330</name>
</gene>
<evidence type="ECO:0000313" key="6">
    <source>
        <dbReference type="EMBL" id="KAF1687059.1"/>
    </source>
</evidence>
<keyword evidence="4" id="KW-0804">Transcription</keyword>
<evidence type="ECO:0000256" key="3">
    <source>
        <dbReference type="ARBA" id="ARBA00023125"/>
    </source>
</evidence>
<dbReference type="EMBL" id="MWIP01000004">
    <property type="protein sequence ID" value="KAF1687059.1"/>
    <property type="molecule type" value="Genomic_DNA"/>
</dbReference>
<accession>A0A7V8GNL4</accession>
<dbReference type="Pfam" id="PF00126">
    <property type="entry name" value="HTH_1"/>
    <property type="match status" value="1"/>
</dbReference>
<keyword evidence="2" id="KW-0805">Transcription regulation</keyword>
<evidence type="ECO:0000256" key="2">
    <source>
        <dbReference type="ARBA" id="ARBA00023015"/>
    </source>
</evidence>
<feature type="domain" description="HTH lysR-type" evidence="5">
    <location>
        <begin position="1"/>
        <end position="59"/>
    </location>
</feature>
<evidence type="ECO:0000313" key="7">
    <source>
        <dbReference type="Proteomes" id="UP000462066"/>
    </source>
</evidence>
<dbReference type="Proteomes" id="UP000462066">
    <property type="component" value="Unassembled WGS sequence"/>
</dbReference>
<dbReference type="GO" id="GO:0019344">
    <property type="term" value="P:cysteine biosynthetic process"/>
    <property type="evidence" value="ECO:0007669"/>
    <property type="project" value="TreeGrafter"/>
</dbReference>
<dbReference type="GO" id="GO:0003700">
    <property type="term" value="F:DNA-binding transcription factor activity"/>
    <property type="evidence" value="ECO:0007669"/>
    <property type="project" value="InterPro"/>
</dbReference>
<dbReference type="InterPro" id="IPR036388">
    <property type="entry name" value="WH-like_DNA-bd_sf"/>
</dbReference>
<dbReference type="InterPro" id="IPR036390">
    <property type="entry name" value="WH_DNA-bd_sf"/>
</dbReference>
<organism evidence="6 7">
    <name type="scientific">Pseudoxanthomonas broegbernensis</name>
    <dbReference type="NCBI Taxonomy" id="83619"/>
    <lineage>
        <taxon>Bacteria</taxon>
        <taxon>Pseudomonadati</taxon>
        <taxon>Pseudomonadota</taxon>
        <taxon>Gammaproteobacteria</taxon>
        <taxon>Lysobacterales</taxon>
        <taxon>Lysobacteraceae</taxon>
        <taxon>Pseudoxanthomonas</taxon>
    </lineage>
</organism>
<dbReference type="Gene3D" id="3.40.190.10">
    <property type="entry name" value="Periplasmic binding protein-like II"/>
    <property type="match status" value="2"/>
</dbReference>
<dbReference type="InterPro" id="IPR000847">
    <property type="entry name" value="LysR_HTH_N"/>
</dbReference>
<evidence type="ECO:0000256" key="1">
    <source>
        <dbReference type="ARBA" id="ARBA00009437"/>
    </source>
</evidence>
<evidence type="ECO:0000259" key="5">
    <source>
        <dbReference type="PROSITE" id="PS50931"/>
    </source>
</evidence>
<comment type="similarity">
    <text evidence="1">Belongs to the LysR transcriptional regulatory family.</text>
</comment>
<dbReference type="PANTHER" id="PTHR30126">
    <property type="entry name" value="HTH-TYPE TRANSCRIPTIONAL REGULATOR"/>
    <property type="match status" value="1"/>
</dbReference>
<dbReference type="GO" id="GO:0000976">
    <property type="term" value="F:transcription cis-regulatory region binding"/>
    <property type="evidence" value="ECO:0007669"/>
    <property type="project" value="TreeGrafter"/>
</dbReference>
<sequence>MTLTQLRYFTAIVDAGLNITLAAKKVHATQSGLSKQIKLLEDELGFLLFTRRARSLSALTPAAARVLEHARPLLAHAGNIRALSENLRRETEGELHIATTHTQARHVLPVMLARLKRSYPKIAMHLAPGGDGESLARLARGEADLAIVSSSGAAPAADIRLPLFQWERVAIVPARHRLTRLGRPLQLEDLVHYPLVSYESSRERGSSLQRAFEAAGLEPQIAMTARDADLIATYVRNGLGIGIVAEMAMEAIEGDDLAVLPTDHLLPTCTTWLLLRRDRLLRDHTADLIAQMLPGADARTVRRAIEAEGELPQAVPHWRDQGNPFLARRR</sequence>
<dbReference type="InterPro" id="IPR005119">
    <property type="entry name" value="LysR_subst-bd"/>
</dbReference>
<proteinExistence type="inferred from homology"/>